<feature type="transmembrane region" description="Helical" evidence="1">
    <location>
        <begin position="75"/>
        <end position="92"/>
    </location>
</feature>
<dbReference type="AlphaFoldDB" id="A0A2H0B559"/>
<dbReference type="SUPFAM" id="SSF103481">
    <property type="entry name" value="Multidrug resistance efflux transporter EmrE"/>
    <property type="match status" value="1"/>
</dbReference>
<name>A0A2H0B559_9BACT</name>
<dbReference type="InterPro" id="IPR037185">
    <property type="entry name" value="EmrE-like"/>
</dbReference>
<feature type="transmembrane region" description="Helical" evidence="1">
    <location>
        <begin position="43"/>
        <end position="63"/>
    </location>
</feature>
<keyword evidence="1" id="KW-0812">Transmembrane</keyword>
<reference evidence="3 4" key="1">
    <citation type="submission" date="2017-09" db="EMBL/GenBank/DDBJ databases">
        <title>Depth-based differentiation of microbial function through sediment-hosted aquifers and enrichment of novel symbionts in the deep terrestrial subsurface.</title>
        <authorList>
            <person name="Probst A.J."/>
            <person name="Ladd B."/>
            <person name="Jarett J.K."/>
            <person name="Geller-Mcgrath D.E."/>
            <person name="Sieber C.M."/>
            <person name="Emerson J.B."/>
            <person name="Anantharaman K."/>
            <person name="Thomas B.C."/>
            <person name="Malmstrom R."/>
            <person name="Stieglmeier M."/>
            <person name="Klingl A."/>
            <person name="Woyke T."/>
            <person name="Ryan C.M."/>
            <person name="Banfield J.F."/>
        </authorList>
    </citation>
    <scope>NUCLEOTIDE SEQUENCE [LARGE SCALE GENOMIC DNA]</scope>
    <source>
        <strain evidence="3">CG23_combo_of_CG06-09_8_20_14_all_47_9</strain>
    </source>
</reference>
<organism evidence="3 4">
    <name type="scientific">Candidatus Beckwithbacteria bacterium CG23_combo_of_CG06-09_8_20_14_all_47_9</name>
    <dbReference type="NCBI Taxonomy" id="1974498"/>
    <lineage>
        <taxon>Bacteria</taxon>
        <taxon>Candidatus Beckwithiibacteriota</taxon>
    </lineage>
</organism>
<gene>
    <name evidence="3" type="ORF">COX09_03000</name>
</gene>
<keyword evidence="1" id="KW-1133">Transmembrane helix</keyword>
<feature type="non-terminal residue" evidence="3">
    <location>
        <position position="101"/>
    </location>
</feature>
<evidence type="ECO:0000313" key="4">
    <source>
        <dbReference type="Proteomes" id="UP000231081"/>
    </source>
</evidence>
<dbReference type="Pfam" id="PF00892">
    <property type="entry name" value="EamA"/>
    <property type="match status" value="1"/>
</dbReference>
<protein>
    <recommendedName>
        <fullName evidence="2">EamA domain-containing protein</fullName>
    </recommendedName>
</protein>
<keyword evidence="1" id="KW-0472">Membrane</keyword>
<dbReference type="EMBL" id="PCSQ01000079">
    <property type="protein sequence ID" value="PIP52190.1"/>
    <property type="molecule type" value="Genomic_DNA"/>
</dbReference>
<sequence>MVLHTKVIHYHMTIISLLPGLILLLLFPKQFIESKKLINLKRIRLMIVFCIFYSIQGIAYYLAFQKDAPVSQLSPLVRSSIVLTVLLGAIFLKERQDLVKK</sequence>
<comment type="caution">
    <text evidence="3">The sequence shown here is derived from an EMBL/GenBank/DDBJ whole genome shotgun (WGS) entry which is preliminary data.</text>
</comment>
<feature type="domain" description="EamA" evidence="2">
    <location>
        <begin position="10"/>
        <end position="96"/>
    </location>
</feature>
<dbReference type="Gene3D" id="1.10.3730.20">
    <property type="match status" value="1"/>
</dbReference>
<evidence type="ECO:0000256" key="1">
    <source>
        <dbReference type="SAM" id="Phobius"/>
    </source>
</evidence>
<evidence type="ECO:0000313" key="3">
    <source>
        <dbReference type="EMBL" id="PIP52190.1"/>
    </source>
</evidence>
<evidence type="ECO:0000259" key="2">
    <source>
        <dbReference type="Pfam" id="PF00892"/>
    </source>
</evidence>
<accession>A0A2H0B559</accession>
<feature type="transmembrane region" description="Helical" evidence="1">
    <location>
        <begin position="12"/>
        <end position="31"/>
    </location>
</feature>
<proteinExistence type="predicted"/>
<dbReference type="GO" id="GO:0016020">
    <property type="term" value="C:membrane"/>
    <property type="evidence" value="ECO:0007669"/>
    <property type="project" value="InterPro"/>
</dbReference>
<dbReference type="InterPro" id="IPR000620">
    <property type="entry name" value="EamA_dom"/>
</dbReference>
<dbReference type="Proteomes" id="UP000231081">
    <property type="component" value="Unassembled WGS sequence"/>
</dbReference>